<dbReference type="Gramene" id="QL02p048820:mrna">
    <property type="protein sequence ID" value="QL02p048820:mrna:CDS:1"/>
    <property type="gene ID" value="QL02p048820"/>
</dbReference>
<reference evidence="3" key="1">
    <citation type="journal article" date="2016" name="G3 (Bethesda)">
        <title>First Draft Assembly and Annotation of the Genome of a California Endemic Oak Quercus lobata Nee (Fagaceae).</title>
        <authorList>
            <person name="Sork V.L."/>
            <person name="Fitz-Gibbon S.T."/>
            <person name="Puiu D."/>
            <person name="Crepeau M."/>
            <person name="Gugger P.F."/>
            <person name="Sherman R."/>
            <person name="Stevens K."/>
            <person name="Langley C.H."/>
            <person name="Pellegrini M."/>
            <person name="Salzberg S.L."/>
        </authorList>
    </citation>
    <scope>NUCLEOTIDE SEQUENCE [LARGE SCALE GENOMIC DNA]</scope>
    <source>
        <strain evidence="3">cv. SW786</strain>
    </source>
</reference>
<dbReference type="Proteomes" id="UP000594261">
    <property type="component" value="Chromosome 2"/>
</dbReference>
<reference evidence="2" key="2">
    <citation type="submission" date="2021-01" db="UniProtKB">
        <authorList>
            <consortium name="EnsemblPlants"/>
        </authorList>
    </citation>
    <scope>IDENTIFICATION</scope>
</reference>
<dbReference type="AlphaFoldDB" id="A0A7N2KW37"/>
<dbReference type="OMA" id="AEYMEWE"/>
<keyword evidence="3" id="KW-1185">Reference proteome</keyword>
<sequence length="146" mass="16850">MEATNLSLPKLPCPPFSFTTPHQRRRGSFHVTASAGERKRRNYCGRVVDENMIMLRLRIREMKIMETNYKPPSNWMGWEKQYHSRYNDDVCEALGFLQDYFMNMRPSLAFGVIALVTFSVLISTGVGLFHAIDVAKRIGFHACNLM</sequence>
<protein>
    <submittedName>
        <fullName evidence="2">Uncharacterized protein</fullName>
    </submittedName>
</protein>
<keyword evidence="1" id="KW-0812">Transmembrane</keyword>
<accession>A0A7N2KW37</accession>
<organism evidence="2 3">
    <name type="scientific">Quercus lobata</name>
    <name type="common">Valley oak</name>
    <dbReference type="NCBI Taxonomy" id="97700"/>
    <lineage>
        <taxon>Eukaryota</taxon>
        <taxon>Viridiplantae</taxon>
        <taxon>Streptophyta</taxon>
        <taxon>Embryophyta</taxon>
        <taxon>Tracheophyta</taxon>
        <taxon>Spermatophyta</taxon>
        <taxon>Magnoliopsida</taxon>
        <taxon>eudicotyledons</taxon>
        <taxon>Gunneridae</taxon>
        <taxon>Pentapetalae</taxon>
        <taxon>rosids</taxon>
        <taxon>fabids</taxon>
        <taxon>Fagales</taxon>
        <taxon>Fagaceae</taxon>
        <taxon>Quercus</taxon>
    </lineage>
</organism>
<dbReference type="EnsemblPlants" id="QL02p048820:mrna">
    <property type="protein sequence ID" value="QL02p048820:mrna:CDS:1"/>
    <property type="gene ID" value="QL02p048820"/>
</dbReference>
<keyword evidence="1" id="KW-0472">Membrane</keyword>
<dbReference type="PANTHER" id="PTHR33782">
    <property type="entry name" value="OS01G0121600 PROTEIN"/>
    <property type="match status" value="1"/>
</dbReference>
<proteinExistence type="predicted"/>
<keyword evidence="1" id="KW-1133">Transmembrane helix</keyword>
<name>A0A7N2KW37_QUELO</name>
<evidence type="ECO:0000313" key="2">
    <source>
        <dbReference type="EnsemblPlants" id="QL02p048820:mrna:CDS:1"/>
    </source>
</evidence>
<evidence type="ECO:0000256" key="1">
    <source>
        <dbReference type="SAM" id="Phobius"/>
    </source>
</evidence>
<evidence type="ECO:0000313" key="3">
    <source>
        <dbReference type="Proteomes" id="UP000594261"/>
    </source>
</evidence>
<dbReference type="InParanoid" id="A0A7N2KW37"/>
<dbReference type="PANTHER" id="PTHR33782:SF27">
    <property type="entry name" value="PROTEIN, PUTATIVE-RELATED"/>
    <property type="match status" value="1"/>
</dbReference>
<feature type="transmembrane region" description="Helical" evidence="1">
    <location>
        <begin position="108"/>
        <end position="132"/>
    </location>
</feature>